<gene>
    <name evidence="2" type="ORF">H1S01_18180</name>
</gene>
<dbReference type="RefSeq" id="WP_188041808.1">
    <property type="nucleotide sequence ID" value="NZ_JACVHF010000036.1"/>
</dbReference>
<dbReference type="Proteomes" id="UP000617402">
    <property type="component" value="Unassembled WGS sequence"/>
</dbReference>
<evidence type="ECO:0000313" key="2">
    <source>
        <dbReference type="EMBL" id="MBC9786386.1"/>
    </source>
</evidence>
<dbReference type="EMBL" id="JACVHF010000036">
    <property type="protein sequence ID" value="MBC9786386.1"/>
    <property type="molecule type" value="Genomic_DNA"/>
</dbReference>
<evidence type="ECO:0000313" key="3">
    <source>
        <dbReference type="Proteomes" id="UP000617402"/>
    </source>
</evidence>
<accession>A0ABR7T978</accession>
<reference evidence="2 3" key="1">
    <citation type="submission" date="2020-07" db="EMBL/GenBank/DDBJ databases">
        <title>Draft whole-genome sequence of Heliobacterium chlorum DSM 3682, type strain.</title>
        <authorList>
            <person name="Kyndt J.A."/>
            <person name="Meyer T.E."/>
            <person name="Imhoff J.F."/>
        </authorList>
    </citation>
    <scope>NUCLEOTIDE SEQUENCE [LARGE SCALE GENOMIC DNA]</scope>
    <source>
        <strain evidence="2 3">DSM 3682</strain>
    </source>
</reference>
<keyword evidence="1" id="KW-0175">Coiled coil</keyword>
<dbReference type="Pfam" id="PF10960">
    <property type="entry name" value="Holin_BhlA"/>
    <property type="match status" value="1"/>
</dbReference>
<comment type="caution">
    <text evidence="2">The sequence shown here is derived from an EMBL/GenBank/DDBJ whole genome shotgun (WGS) entry which is preliminary data.</text>
</comment>
<protein>
    <submittedName>
        <fullName evidence="2">DUF3891 family protein</fullName>
    </submittedName>
</protein>
<feature type="coiled-coil region" evidence="1">
    <location>
        <begin position="47"/>
        <end position="74"/>
    </location>
</feature>
<proteinExistence type="predicted"/>
<dbReference type="InterPro" id="IPR024405">
    <property type="entry name" value="Phage_BhlA/UviB"/>
</dbReference>
<evidence type="ECO:0000256" key="1">
    <source>
        <dbReference type="SAM" id="Coils"/>
    </source>
</evidence>
<keyword evidence="3" id="KW-1185">Reference proteome</keyword>
<name>A0ABR7T978_HELCL</name>
<organism evidence="2 3">
    <name type="scientific">Heliobacterium chlorum</name>
    <dbReference type="NCBI Taxonomy" id="2698"/>
    <lineage>
        <taxon>Bacteria</taxon>
        <taxon>Bacillati</taxon>
        <taxon>Bacillota</taxon>
        <taxon>Clostridia</taxon>
        <taxon>Eubacteriales</taxon>
        <taxon>Heliobacteriaceae</taxon>
        <taxon>Heliobacterium</taxon>
    </lineage>
</organism>
<sequence length="80" mass="9365">MDSLISEALQQGLWAALFVSLYLYQLQEGRRHQTEAKGREDKLTAFLSEMSKQFEALARQYERLSEDVQDIKTEIRCHSK</sequence>